<evidence type="ECO:0000313" key="8">
    <source>
        <dbReference type="Proteomes" id="UP001651158"/>
    </source>
</evidence>
<evidence type="ECO:0000256" key="4">
    <source>
        <dbReference type="ARBA" id="ARBA00023163"/>
    </source>
</evidence>
<dbReference type="EMBL" id="JAKROA010000001">
    <property type="protein sequence ID" value="KAL5112961.1"/>
    <property type="molecule type" value="Genomic_DNA"/>
</dbReference>
<feature type="region of interest" description="Disordered" evidence="6">
    <location>
        <begin position="240"/>
        <end position="260"/>
    </location>
</feature>
<comment type="subcellular location">
    <subcellularLocation>
        <location evidence="1">Nucleus</location>
    </subcellularLocation>
</comment>
<feature type="region of interest" description="Disordered" evidence="6">
    <location>
        <begin position="42"/>
        <end position="65"/>
    </location>
</feature>
<evidence type="ECO:0000256" key="3">
    <source>
        <dbReference type="ARBA" id="ARBA00023015"/>
    </source>
</evidence>
<keyword evidence="2" id="KW-0678">Repressor</keyword>
<gene>
    <name evidence="7" type="ORF">TcWFU_009557</name>
</gene>
<evidence type="ECO:0000256" key="2">
    <source>
        <dbReference type="ARBA" id="ARBA00022491"/>
    </source>
</evidence>
<evidence type="ECO:0000256" key="6">
    <source>
        <dbReference type="SAM" id="MobiDB-lite"/>
    </source>
</evidence>
<keyword evidence="4" id="KW-0804">Transcription</keyword>
<dbReference type="Pfam" id="PF08598">
    <property type="entry name" value="Sds3"/>
    <property type="match status" value="1"/>
</dbReference>
<accession>A0ABR4QTN1</accession>
<evidence type="ECO:0000256" key="5">
    <source>
        <dbReference type="ARBA" id="ARBA00023242"/>
    </source>
</evidence>
<name>A0ABR4QTN1_9CEST</name>
<protein>
    <submittedName>
        <fullName evidence="7">Breast cancer metastasis-suppressor 1-like protein</fullName>
    </submittedName>
</protein>
<keyword evidence="3" id="KW-0805">Transcription regulation</keyword>
<dbReference type="Proteomes" id="UP001651158">
    <property type="component" value="Unassembled WGS sequence"/>
</dbReference>
<dbReference type="PANTHER" id="PTHR21964">
    <property type="entry name" value="BREAST CANCER METASTASIS-SUPPRESSOR 1"/>
    <property type="match status" value="1"/>
</dbReference>
<evidence type="ECO:0000313" key="7">
    <source>
        <dbReference type="EMBL" id="KAL5112961.1"/>
    </source>
</evidence>
<comment type="caution">
    <text evidence="7">The sequence shown here is derived from an EMBL/GenBank/DDBJ whole genome shotgun (WGS) entry which is preliminary data.</text>
</comment>
<organism evidence="7 8">
    <name type="scientific">Taenia crassiceps</name>
    <dbReference type="NCBI Taxonomy" id="6207"/>
    <lineage>
        <taxon>Eukaryota</taxon>
        <taxon>Metazoa</taxon>
        <taxon>Spiralia</taxon>
        <taxon>Lophotrochozoa</taxon>
        <taxon>Platyhelminthes</taxon>
        <taxon>Cestoda</taxon>
        <taxon>Eucestoda</taxon>
        <taxon>Cyclophyllidea</taxon>
        <taxon>Taeniidae</taxon>
        <taxon>Taenia</taxon>
    </lineage>
</organism>
<reference evidence="7 8" key="1">
    <citation type="journal article" date="2022" name="Front. Cell. Infect. Microbiol.">
        <title>The Genomes of Two Strains of Taenia crassiceps the Animal Model for the Study of Human Cysticercosis.</title>
        <authorList>
            <person name="Bobes R.J."/>
            <person name="Estrada K."/>
            <person name="Rios-Valencia D.G."/>
            <person name="Calderon-Gallegos A."/>
            <person name="de la Torre P."/>
            <person name="Carrero J.C."/>
            <person name="Sanchez-Flores A."/>
            <person name="Laclette J.P."/>
        </authorList>
    </citation>
    <scope>NUCLEOTIDE SEQUENCE [LARGE SCALE GENOMIC DNA]</scope>
    <source>
        <strain evidence="7">WFUcys</strain>
    </source>
</reference>
<dbReference type="Gene3D" id="1.20.5.1500">
    <property type="match status" value="1"/>
</dbReference>
<keyword evidence="5" id="KW-0539">Nucleus</keyword>
<evidence type="ECO:0000256" key="1">
    <source>
        <dbReference type="ARBA" id="ARBA00004123"/>
    </source>
</evidence>
<proteinExistence type="predicted"/>
<dbReference type="InterPro" id="IPR013907">
    <property type="entry name" value="Sds3"/>
</dbReference>
<keyword evidence="8" id="KW-1185">Reference proteome</keyword>
<sequence>MALNYDVNGIEAAFYLYPLLTCLLIYDQDRISVRSMSATAKAVEEDQQPASAKPDAVPGSSAGGDSDLKIDAEVEADLLAVEAIPESALEMVKRELIHEIAELEWEFKQIKEALFVERIAQVDRKLQQLRASEAPELLKVFELVDETYSIRKQVAKYRRDFELEAANKEFDNALQMTTYDAEENLRTTEERVRLRIQEGICALQVERAMAKCTRQTLKTSGVSGGGSLRDEPLRQQNAGLGHSHHHLRYDRRSTSPSTTLRPSAEVAALLVPGLGDDEEKEKRRTRVEGIKKEEDEAEMEEKEDSLTASVVLDPNYLPGVDLEPRRKPVTLSPSFPRLVYELSEEDIRADIEAITNALKEQKMNMAMSYLKSKERI</sequence>
<dbReference type="SMART" id="SM01401">
    <property type="entry name" value="Sds3"/>
    <property type="match status" value="1"/>
</dbReference>